<dbReference type="EMBL" id="MU394439">
    <property type="protein sequence ID" value="KAI6080498.1"/>
    <property type="molecule type" value="Genomic_DNA"/>
</dbReference>
<proteinExistence type="predicted"/>
<organism evidence="1 2">
    <name type="scientific">Hypoxylon rubiginosum</name>
    <dbReference type="NCBI Taxonomy" id="110542"/>
    <lineage>
        <taxon>Eukaryota</taxon>
        <taxon>Fungi</taxon>
        <taxon>Dikarya</taxon>
        <taxon>Ascomycota</taxon>
        <taxon>Pezizomycotina</taxon>
        <taxon>Sordariomycetes</taxon>
        <taxon>Xylariomycetidae</taxon>
        <taxon>Xylariales</taxon>
        <taxon>Hypoxylaceae</taxon>
        <taxon>Hypoxylon</taxon>
    </lineage>
</organism>
<evidence type="ECO:0000313" key="1">
    <source>
        <dbReference type="EMBL" id="KAI6080498.1"/>
    </source>
</evidence>
<sequence>MWRIPQDTPQTATSNGHTTLHEVTYDTPLDEIFEHWDEDGAVVIKGLLSPSQVSQMSGEFNPILDKIQRGSIFDYAPLQDFHGRKTKRAGDLINNSATFRDRIVENDLIHSICKRCYSQDGDVGDYWLAAATTLNALGPQGPQVLHRDLGSYPPYAALGPEGTEAQINFLIALTEFTADNGATRVIPGSNKWAFDQRGTVDQTIPAVMKPGDCLLISGKVVHGMGANTTTQERGCVQLSVCASFLTPAEAHPFIVKTDTAKKLSRRGQRFLGFRSQYPRGSPGLWTKDYADVSLHLGLVDYEGAMDDLFELVKDRGGDTGNTSSA</sequence>
<accession>A0ACC0CJJ0</accession>
<name>A0ACC0CJJ0_9PEZI</name>
<keyword evidence="2" id="KW-1185">Reference proteome</keyword>
<protein>
    <submittedName>
        <fullName evidence="1">Phytanoyl-CoA dioxygenase</fullName>
    </submittedName>
</protein>
<dbReference type="Proteomes" id="UP001497680">
    <property type="component" value="Unassembled WGS sequence"/>
</dbReference>
<reference evidence="1 2" key="1">
    <citation type="journal article" date="2022" name="New Phytol.">
        <title>Ecological generalism drives hyperdiversity of secondary metabolite gene clusters in xylarialean endophytes.</title>
        <authorList>
            <person name="Franco M.E.E."/>
            <person name="Wisecaver J.H."/>
            <person name="Arnold A.E."/>
            <person name="Ju Y.M."/>
            <person name="Slot J.C."/>
            <person name="Ahrendt S."/>
            <person name="Moore L.P."/>
            <person name="Eastman K.E."/>
            <person name="Scott K."/>
            <person name="Konkel Z."/>
            <person name="Mondo S.J."/>
            <person name="Kuo A."/>
            <person name="Hayes R.D."/>
            <person name="Haridas S."/>
            <person name="Andreopoulos B."/>
            <person name="Riley R."/>
            <person name="LaButti K."/>
            <person name="Pangilinan J."/>
            <person name="Lipzen A."/>
            <person name="Amirebrahimi M."/>
            <person name="Yan J."/>
            <person name="Adam C."/>
            <person name="Keymanesh K."/>
            <person name="Ng V."/>
            <person name="Louie K."/>
            <person name="Northen T."/>
            <person name="Drula E."/>
            <person name="Henrissat B."/>
            <person name="Hsieh H.M."/>
            <person name="Youens-Clark K."/>
            <person name="Lutzoni F."/>
            <person name="Miadlikowska J."/>
            <person name="Eastwood D.C."/>
            <person name="Hamelin R.C."/>
            <person name="Grigoriev I.V."/>
            <person name="U'Ren J.M."/>
        </authorList>
    </citation>
    <scope>NUCLEOTIDE SEQUENCE [LARGE SCALE GENOMIC DNA]</scope>
    <source>
        <strain evidence="1 2">ER1909</strain>
    </source>
</reference>
<gene>
    <name evidence="1" type="ORF">F4821DRAFT_251373</name>
</gene>
<keyword evidence="1" id="KW-0223">Dioxygenase</keyword>
<comment type="caution">
    <text evidence="1">The sequence shown here is derived from an EMBL/GenBank/DDBJ whole genome shotgun (WGS) entry which is preliminary data.</text>
</comment>
<keyword evidence="1" id="KW-0560">Oxidoreductase</keyword>
<evidence type="ECO:0000313" key="2">
    <source>
        <dbReference type="Proteomes" id="UP001497680"/>
    </source>
</evidence>